<protein>
    <recommendedName>
        <fullName evidence="1">DUF7716 domain-containing protein</fullName>
    </recommendedName>
</protein>
<dbReference type="RefSeq" id="WP_013208832.1">
    <property type="nucleotide sequence ID" value="NC_014309.1"/>
</dbReference>
<accession>D8P628</accession>
<evidence type="ECO:0000259" key="1">
    <source>
        <dbReference type="Pfam" id="PF24832"/>
    </source>
</evidence>
<dbReference type="Pfam" id="PF24832">
    <property type="entry name" value="DUF7716"/>
    <property type="match status" value="1"/>
</dbReference>
<keyword evidence="2" id="KW-0614">Plasmid</keyword>
<gene>
    <name evidence="2" type="ORF">RCFBP_mp30279</name>
</gene>
<proteinExistence type="predicted"/>
<dbReference type="EMBL" id="FP885907">
    <property type="protein sequence ID" value="CBJ54364.1"/>
    <property type="molecule type" value="Genomic_DNA"/>
</dbReference>
<sequence>MKIYRAILDVLGELDQLDWDAAFFVERISWETKPEDTQILYLEGDDELEDVVEGTHLPKLVNERGMRQLLDVETFRDVVRFERKRKPDATVRDVIYALNYYREKDDFYDPK</sequence>
<dbReference type="InterPro" id="IPR056133">
    <property type="entry name" value="DUF7716"/>
</dbReference>
<name>D8P628_RALSL</name>
<geneLocation type="plasmid" evidence="2">
    <name>RCFBPv3_mp</name>
</geneLocation>
<feature type="domain" description="DUF7716" evidence="1">
    <location>
        <begin position="8"/>
        <end position="107"/>
    </location>
</feature>
<reference evidence="2" key="2">
    <citation type="submission" date="2010-02" db="EMBL/GenBank/DDBJ databases">
        <authorList>
            <person name="Genoscope - CEA"/>
        </authorList>
    </citation>
    <scope>NUCLEOTIDE SEQUENCE</scope>
    <source>
        <strain evidence="2">CFBP2957</strain>
        <plasmid evidence="2">RCFBPv3_mp</plasmid>
    </source>
</reference>
<reference evidence="2" key="1">
    <citation type="journal article" date="2010" name="BMC Genomics">
        <title>Genomes of three tomato pathogens within the Ralstonia solanacearum species complex reveal significant evolutionary divergence.</title>
        <authorList>
            <person name="Remenant B."/>
            <person name="Coupat-Goutaland B."/>
            <person name="Guidot A."/>
            <person name="Cellier G."/>
            <person name="Wicker E."/>
            <person name="Allen C."/>
            <person name="Fegan M."/>
            <person name="Pruvost O."/>
            <person name="Elbaz M."/>
            <person name="Calteau A."/>
            <person name="Salvignol G."/>
            <person name="Mornico D."/>
            <person name="Mangenot S."/>
            <person name="Barbe V."/>
            <person name="Medigue C."/>
            <person name="Prior P."/>
        </authorList>
    </citation>
    <scope>NUCLEOTIDE SEQUENCE [LARGE SCALE GENOMIC DNA]</scope>
    <source>
        <strain evidence="2">CFBP2957</strain>
        <plasmid evidence="2">RCFBPv3_mp</plasmid>
    </source>
</reference>
<dbReference type="AlphaFoldDB" id="D8P628"/>
<evidence type="ECO:0000313" key="2">
    <source>
        <dbReference type="EMBL" id="CBJ54364.1"/>
    </source>
</evidence>
<organism evidence="2">
    <name type="scientific">Ralstonia solanacearum CFBP2957</name>
    <dbReference type="NCBI Taxonomy" id="859656"/>
    <lineage>
        <taxon>Bacteria</taxon>
        <taxon>Pseudomonadati</taxon>
        <taxon>Pseudomonadota</taxon>
        <taxon>Betaproteobacteria</taxon>
        <taxon>Burkholderiales</taxon>
        <taxon>Burkholderiaceae</taxon>
        <taxon>Ralstonia</taxon>
        <taxon>Ralstonia solanacearum species complex</taxon>
    </lineage>
</organism>